<evidence type="ECO:0000256" key="6">
    <source>
        <dbReference type="SAM" id="MobiDB-lite"/>
    </source>
</evidence>
<dbReference type="InterPro" id="IPR006127">
    <property type="entry name" value="ZnuA-like"/>
</dbReference>
<dbReference type="InterPro" id="IPR006128">
    <property type="entry name" value="Lipoprotein_PsaA-like"/>
</dbReference>
<feature type="region of interest" description="Disordered" evidence="6">
    <location>
        <begin position="1"/>
        <end position="21"/>
    </location>
</feature>
<comment type="subcellular location">
    <subcellularLocation>
        <location evidence="1">Cell envelope</location>
    </subcellularLocation>
</comment>
<dbReference type="PANTHER" id="PTHR42953:SF1">
    <property type="entry name" value="METAL-BINDING PROTEIN HI_0362-RELATED"/>
    <property type="match status" value="1"/>
</dbReference>
<dbReference type="SUPFAM" id="SSF53807">
    <property type="entry name" value="Helical backbone' metal receptor"/>
    <property type="match status" value="1"/>
</dbReference>
<dbReference type="EMBL" id="BAAAOP010000007">
    <property type="protein sequence ID" value="GAA2188808.1"/>
    <property type="molecule type" value="Genomic_DNA"/>
</dbReference>
<dbReference type="Pfam" id="PF01297">
    <property type="entry name" value="ZnuA"/>
    <property type="match status" value="1"/>
</dbReference>
<dbReference type="InterPro" id="IPR006129">
    <property type="entry name" value="AdhesinB"/>
</dbReference>
<reference evidence="7 8" key="1">
    <citation type="journal article" date="2019" name="Int. J. Syst. Evol. Microbiol.">
        <title>The Global Catalogue of Microorganisms (GCM) 10K type strain sequencing project: providing services to taxonomists for standard genome sequencing and annotation.</title>
        <authorList>
            <consortium name="The Broad Institute Genomics Platform"/>
            <consortium name="The Broad Institute Genome Sequencing Center for Infectious Disease"/>
            <person name="Wu L."/>
            <person name="Ma J."/>
        </authorList>
    </citation>
    <scope>NUCLEOTIDE SEQUENCE [LARGE SCALE GENOMIC DNA]</scope>
    <source>
        <strain evidence="7 8">JCM 14919</strain>
    </source>
</reference>
<keyword evidence="8" id="KW-1185">Reference proteome</keyword>
<dbReference type="Proteomes" id="UP001501084">
    <property type="component" value="Unassembled WGS sequence"/>
</dbReference>
<evidence type="ECO:0000256" key="2">
    <source>
        <dbReference type="ARBA" id="ARBA00022448"/>
    </source>
</evidence>
<protein>
    <submittedName>
        <fullName evidence="7">Zinc ABC transporter substrate-binding protein AztC</fullName>
    </submittedName>
</protein>
<evidence type="ECO:0000313" key="7">
    <source>
        <dbReference type="EMBL" id="GAA2188808.1"/>
    </source>
</evidence>
<evidence type="ECO:0000256" key="4">
    <source>
        <dbReference type="ARBA" id="ARBA00022729"/>
    </source>
</evidence>
<keyword evidence="3" id="KW-0479">Metal-binding</keyword>
<evidence type="ECO:0000313" key="8">
    <source>
        <dbReference type="Proteomes" id="UP001501084"/>
    </source>
</evidence>
<dbReference type="Gene3D" id="3.40.50.1980">
    <property type="entry name" value="Nitrogenase molybdenum iron protein domain"/>
    <property type="match status" value="2"/>
</dbReference>
<comment type="similarity">
    <text evidence="5">Belongs to the bacterial solute-binding protein 9 family.</text>
</comment>
<evidence type="ECO:0000256" key="5">
    <source>
        <dbReference type="RuleBase" id="RU003512"/>
    </source>
</evidence>
<keyword evidence="2 5" id="KW-0813">Transport</keyword>
<dbReference type="PANTHER" id="PTHR42953">
    <property type="entry name" value="HIGH-AFFINITY ZINC UPTAKE SYSTEM PROTEIN ZNUA-RELATED"/>
    <property type="match status" value="1"/>
</dbReference>
<dbReference type="PRINTS" id="PR00690">
    <property type="entry name" value="ADHESNFAMILY"/>
</dbReference>
<proteinExistence type="inferred from homology"/>
<dbReference type="RefSeq" id="WP_428833659.1">
    <property type="nucleotide sequence ID" value="NZ_BAAAOP010000007.1"/>
</dbReference>
<accession>A0ABN3B6T0</accession>
<dbReference type="InterPro" id="IPR047701">
    <property type="entry name" value="AztC-like"/>
</dbReference>
<dbReference type="InterPro" id="IPR050492">
    <property type="entry name" value="Bact_metal-bind_prot9"/>
</dbReference>
<evidence type="ECO:0000256" key="1">
    <source>
        <dbReference type="ARBA" id="ARBA00004196"/>
    </source>
</evidence>
<keyword evidence="4" id="KW-0732">Signal</keyword>
<evidence type="ECO:0000256" key="3">
    <source>
        <dbReference type="ARBA" id="ARBA00022723"/>
    </source>
</evidence>
<organism evidence="7 8">
    <name type="scientific">Leucobacter alluvii</name>
    <dbReference type="NCBI Taxonomy" id="340321"/>
    <lineage>
        <taxon>Bacteria</taxon>
        <taxon>Bacillati</taxon>
        <taxon>Actinomycetota</taxon>
        <taxon>Actinomycetes</taxon>
        <taxon>Micrococcales</taxon>
        <taxon>Microbacteriaceae</taxon>
        <taxon>Leucobacter</taxon>
    </lineage>
</organism>
<dbReference type="NCBIfam" id="NF040870">
    <property type="entry name" value="AztC"/>
    <property type="match status" value="1"/>
</dbReference>
<sequence length="329" mass="34620">MTRAFEASASRRRARRGDHRTRRPIRHATLAALAIAVFALTGCSAAAGSGGPDQPQIVVTTNILGDVVGEVVGDQAEVTTLMRANADPHSFEISAQEAAMLGDADLIVSSGLGLEEGLQQHLDRAAGAGAPLLVAGDAVEALPYTSGDAAGAPDPHFWTDPGTMLDVVDAIEVSASEIDGIDRTKLAEHADAYREELRTLDAEMTSAFEAIPQERRALVTNHHVFGYLAERYGFLVVGAAIPGGTTLAAPSAADLRELSDAITRAGVSTIFAESSQPDRLVQVLASEADIDVRVEELYTESLTGPGEGAETYLEMMRANTARISEGLTK</sequence>
<dbReference type="PRINTS" id="PR00691">
    <property type="entry name" value="ADHESINB"/>
</dbReference>
<name>A0ABN3B6T0_9MICO</name>
<feature type="compositionally biased region" description="Basic residues" evidence="6">
    <location>
        <begin position="10"/>
        <end position="21"/>
    </location>
</feature>
<comment type="caution">
    <text evidence="7">The sequence shown here is derived from an EMBL/GenBank/DDBJ whole genome shotgun (WGS) entry which is preliminary data.</text>
</comment>
<gene>
    <name evidence="7" type="primary">aztC</name>
    <name evidence="7" type="ORF">GCM10009786_19310</name>
</gene>